<evidence type="ECO:0000256" key="2">
    <source>
        <dbReference type="ARBA" id="ARBA00022475"/>
    </source>
</evidence>
<feature type="transmembrane region" description="Helical" evidence="6">
    <location>
        <begin position="309"/>
        <end position="327"/>
    </location>
</feature>
<feature type="transmembrane region" description="Helical" evidence="6">
    <location>
        <begin position="372"/>
        <end position="392"/>
    </location>
</feature>
<dbReference type="RefSeq" id="WP_269021890.1">
    <property type="nucleotide sequence ID" value="NZ_CP113517.1"/>
</dbReference>
<dbReference type="PANTHER" id="PTHR30250">
    <property type="entry name" value="PST FAMILY PREDICTED COLANIC ACID TRANSPORTER"/>
    <property type="match status" value="1"/>
</dbReference>
<feature type="transmembrane region" description="Helical" evidence="6">
    <location>
        <begin position="91"/>
        <end position="111"/>
    </location>
</feature>
<dbReference type="PANTHER" id="PTHR30250:SF11">
    <property type="entry name" value="O-ANTIGEN TRANSPORTER-RELATED"/>
    <property type="match status" value="1"/>
</dbReference>
<keyword evidence="4 6" id="KW-1133">Transmembrane helix</keyword>
<dbReference type="Proteomes" id="UP001162780">
    <property type="component" value="Chromosome"/>
</dbReference>
<feature type="transmembrane region" description="Helical" evidence="6">
    <location>
        <begin position="261"/>
        <end position="279"/>
    </location>
</feature>
<feature type="transmembrane region" description="Helical" evidence="6">
    <location>
        <begin position="47"/>
        <end position="70"/>
    </location>
</feature>
<accession>A0ABY7GGF2</accession>
<evidence type="ECO:0000313" key="7">
    <source>
        <dbReference type="EMBL" id="WAR44352.1"/>
    </source>
</evidence>
<gene>
    <name evidence="7" type="ORF">NM686_018645</name>
</gene>
<feature type="transmembrane region" description="Helical" evidence="6">
    <location>
        <begin position="153"/>
        <end position="175"/>
    </location>
</feature>
<evidence type="ECO:0000256" key="1">
    <source>
        <dbReference type="ARBA" id="ARBA00004651"/>
    </source>
</evidence>
<dbReference type="EMBL" id="CP113517">
    <property type="protein sequence ID" value="WAR44352.1"/>
    <property type="molecule type" value="Genomic_DNA"/>
</dbReference>
<feature type="transmembrane region" description="Helical" evidence="6">
    <location>
        <begin position="342"/>
        <end position="365"/>
    </location>
</feature>
<keyword evidence="3 6" id="KW-0812">Transmembrane</keyword>
<keyword evidence="8" id="KW-1185">Reference proteome</keyword>
<feature type="transmembrane region" description="Helical" evidence="6">
    <location>
        <begin position="123"/>
        <end position="146"/>
    </location>
</feature>
<dbReference type="InterPro" id="IPR050833">
    <property type="entry name" value="Poly_Biosynth_Transport"/>
</dbReference>
<feature type="transmembrane region" description="Helical" evidence="6">
    <location>
        <begin position="231"/>
        <end position="255"/>
    </location>
</feature>
<feature type="transmembrane region" description="Helical" evidence="6">
    <location>
        <begin position="12"/>
        <end position="35"/>
    </location>
</feature>
<reference evidence="7" key="1">
    <citation type="submission" date="2022-11" db="EMBL/GenBank/DDBJ databases">
        <title>Methylomonas rapida sp. nov., Carotenoid-Producing Obligate Methanotrophs with High Growth Characteristics and Biotechnological Potential.</title>
        <authorList>
            <person name="Tikhonova E.N."/>
            <person name="Suleimanov R.Z."/>
            <person name="Miroshnikov K."/>
            <person name="Oshkin I.Y."/>
            <person name="Belova S.E."/>
            <person name="Danilova O.V."/>
            <person name="Ashikhmin A."/>
            <person name="Konopkin A."/>
            <person name="But S.Y."/>
            <person name="Khmelenina V.N."/>
            <person name="Kuznetsov N."/>
            <person name="Pimenov N.V."/>
            <person name="Dedysh S.N."/>
        </authorList>
    </citation>
    <scope>NUCLEOTIDE SEQUENCE</scope>
    <source>
        <strain evidence="7">MP1</strain>
    </source>
</reference>
<keyword evidence="2" id="KW-1003">Cell membrane</keyword>
<evidence type="ECO:0000313" key="8">
    <source>
        <dbReference type="Proteomes" id="UP001162780"/>
    </source>
</evidence>
<evidence type="ECO:0000256" key="6">
    <source>
        <dbReference type="SAM" id="Phobius"/>
    </source>
</evidence>
<proteinExistence type="predicted"/>
<name>A0ABY7GGF2_9GAMM</name>
<evidence type="ECO:0000256" key="3">
    <source>
        <dbReference type="ARBA" id="ARBA00022692"/>
    </source>
</evidence>
<organism evidence="7 8">
    <name type="scientific">Methylomonas rapida</name>
    <dbReference type="NCBI Taxonomy" id="2963939"/>
    <lineage>
        <taxon>Bacteria</taxon>
        <taxon>Pseudomonadati</taxon>
        <taxon>Pseudomonadota</taxon>
        <taxon>Gammaproteobacteria</taxon>
        <taxon>Methylococcales</taxon>
        <taxon>Methylococcaceae</taxon>
        <taxon>Methylomonas</taxon>
    </lineage>
</organism>
<feature type="transmembrane region" description="Helical" evidence="6">
    <location>
        <begin position="398"/>
        <end position="419"/>
    </location>
</feature>
<comment type="subcellular location">
    <subcellularLocation>
        <location evidence="1">Cell membrane</location>
        <topology evidence="1">Multi-pass membrane protein</topology>
    </subcellularLocation>
</comment>
<evidence type="ECO:0000256" key="5">
    <source>
        <dbReference type="ARBA" id="ARBA00023136"/>
    </source>
</evidence>
<keyword evidence="5 6" id="KW-0472">Membrane</keyword>
<sequence>MNPNFSVHPNNFNSLMLFGLSLGNYALMYWANIFLARHLEIGEFDDFSVAVSTVTLLSTLATLGLEKYALRGISLFIERENWPRLRGFLRFSLRAILLFSLMLIGFISFGLKGFLAWQQADFHIAIALYTGFLPVIATCLFLIEVVTVYGQQILALALYRFFLPALFLLLLMLLKDMRIELTAASAVVCFGSAWCVTLLLMWITTQAARPSDLRHTPGENYRRKFWLRKSLPLLLSSLMMSILTSAGTIILQILHPSQATVAIYAIAMQTSALISLIGTSTNRYYLPMLVVLLERRDQRAIKHLLRKRLQLIVGFVAVFLTVIGIWGHEILDLFGPTFSQGYWALMISAGGTVFMTLFSDALYYLQFMGRNVTVIVLMSLFAACMVALSLHLGATHEATGVAIAYAAPTALLFCSLKLLANRHMHYYLSANAPNAPRL</sequence>
<evidence type="ECO:0000256" key="4">
    <source>
        <dbReference type="ARBA" id="ARBA00022989"/>
    </source>
</evidence>
<feature type="transmembrane region" description="Helical" evidence="6">
    <location>
        <begin position="181"/>
        <end position="204"/>
    </location>
</feature>
<protein>
    <submittedName>
        <fullName evidence="7">Lipopolysaccharide biosynthesis protein</fullName>
    </submittedName>
</protein>